<name>A0A1I7ZVT6_9BILA</name>
<sequence length="93" mass="9783">MFSSIESLLQASAPVTSAGVQCAHPEAIYAPHSGAVPVQMNVAPQQATIHPQAAALQQNAFVASPSIPLFYDQIAFTCEFVGKGHLMKLFGVT</sequence>
<keyword evidence="1" id="KW-1185">Reference proteome</keyword>
<proteinExistence type="predicted"/>
<dbReference type="WBParaSite" id="L893_g30429.t1">
    <property type="protein sequence ID" value="L893_g30429.t1"/>
    <property type="gene ID" value="L893_g30429"/>
</dbReference>
<protein>
    <submittedName>
        <fullName evidence="2">Uncharacterized protein</fullName>
    </submittedName>
</protein>
<dbReference type="AlphaFoldDB" id="A0A1I7ZVT6"/>
<reference evidence="2" key="1">
    <citation type="submission" date="2016-11" db="UniProtKB">
        <authorList>
            <consortium name="WormBaseParasite"/>
        </authorList>
    </citation>
    <scope>IDENTIFICATION</scope>
</reference>
<accession>A0A1I7ZVT6</accession>
<evidence type="ECO:0000313" key="2">
    <source>
        <dbReference type="WBParaSite" id="L893_g30429.t1"/>
    </source>
</evidence>
<organism evidence="1 2">
    <name type="scientific">Steinernema glaseri</name>
    <dbReference type="NCBI Taxonomy" id="37863"/>
    <lineage>
        <taxon>Eukaryota</taxon>
        <taxon>Metazoa</taxon>
        <taxon>Ecdysozoa</taxon>
        <taxon>Nematoda</taxon>
        <taxon>Chromadorea</taxon>
        <taxon>Rhabditida</taxon>
        <taxon>Tylenchina</taxon>
        <taxon>Panagrolaimomorpha</taxon>
        <taxon>Strongyloidoidea</taxon>
        <taxon>Steinernematidae</taxon>
        <taxon>Steinernema</taxon>
    </lineage>
</organism>
<evidence type="ECO:0000313" key="1">
    <source>
        <dbReference type="Proteomes" id="UP000095287"/>
    </source>
</evidence>
<dbReference type="Proteomes" id="UP000095287">
    <property type="component" value="Unplaced"/>
</dbReference>